<keyword evidence="5 10" id="KW-0812">Transmembrane</keyword>
<evidence type="ECO:0000256" key="8">
    <source>
        <dbReference type="ARBA" id="ARBA00023010"/>
    </source>
</evidence>
<gene>
    <name evidence="12" type="primary">secG</name>
    <name evidence="12" type="ORF">L6773_00865</name>
</gene>
<evidence type="ECO:0000256" key="2">
    <source>
        <dbReference type="ARBA" id="ARBA00008445"/>
    </source>
</evidence>
<feature type="transmembrane region" description="Helical" evidence="10">
    <location>
        <begin position="53"/>
        <end position="76"/>
    </location>
</feature>
<keyword evidence="8 10" id="KW-0811">Translocation</keyword>
<evidence type="ECO:0000256" key="10">
    <source>
        <dbReference type="RuleBase" id="RU365087"/>
    </source>
</evidence>
<dbReference type="PANTHER" id="PTHR34182:SF1">
    <property type="entry name" value="PROTEIN-EXPORT MEMBRANE PROTEIN SECG"/>
    <property type="match status" value="1"/>
</dbReference>
<evidence type="ECO:0000313" key="13">
    <source>
        <dbReference type="Proteomes" id="UP001165366"/>
    </source>
</evidence>
<feature type="compositionally biased region" description="Polar residues" evidence="11">
    <location>
        <begin position="99"/>
        <end position="115"/>
    </location>
</feature>
<name>A0ABS9K8B6_9BACT</name>
<keyword evidence="4 10" id="KW-1003">Cell membrane</keyword>
<proteinExistence type="inferred from homology"/>
<comment type="function">
    <text evidence="10">Involved in protein export. Participates in an early event of protein translocation.</text>
</comment>
<accession>A0ABS9K8B6</accession>
<keyword evidence="6 10" id="KW-0653">Protein transport</keyword>
<dbReference type="RefSeq" id="WP_237851944.1">
    <property type="nucleotide sequence ID" value="NZ_JAKLWS010000001.1"/>
</dbReference>
<organism evidence="12 13">
    <name type="scientific">Rhodohalobacter sulfatireducens</name>
    <dbReference type="NCBI Taxonomy" id="2911366"/>
    <lineage>
        <taxon>Bacteria</taxon>
        <taxon>Pseudomonadati</taxon>
        <taxon>Balneolota</taxon>
        <taxon>Balneolia</taxon>
        <taxon>Balneolales</taxon>
        <taxon>Balneolaceae</taxon>
        <taxon>Rhodohalobacter</taxon>
    </lineage>
</organism>
<sequence>MLYGIIISLITLICILLIVVILLQPGQKEGLSGGLAAGMAGGSSMGARRTADLLSKTTAVLAGLFLGLSVLANFAIDNEETNQSTIQQQSNFGEPVEQQDFTVPSETESAVPQQQEDFDTGDQGSTDGGSN</sequence>
<feature type="transmembrane region" description="Helical" evidence="10">
    <location>
        <begin position="6"/>
        <end position="23"/>
    </location>
</feature>
<keyword evidence="7 10" id="KW-1133">Transmembrane helix</keyword>
<comment type="caution">
    <text evidence="12">The sequence shown here is derived from an EMBL/GenBank/DDBJ whole genome shotgun (WGS) entry which is preliminary data.</text>
</comment>
<dbReference type="PANTHER" id="PTHR34182">
    <property type="entry name" value="PROTEIN-EXPORT MEMBRANE PROTEIN SECG"/>
    <property type="match status" value="1"/>
</dbReference>
<comment type="subcellular location">
    <subcellularLocation>
        <location evidence="1 10">Cell membrane</location>
        <topology evidence="1 10">Multi-pass membrane protein</topology>
    </subcellularLocation>
</comment>
<evidence type="ECO:0000256" key="1">
    <source>
        <dbReference type="ARBA" id="ARBA00004651"/>
    </source>
</evidence>
<evidence type="ECO:0000256" key="6">
    <source>
        <dbReference type="ARBA" id="ARBA00022927"/>
    </source>
</evidence>
<dbReference type="Proteomes" id="UP001165366">
    <property type="component" value="Unassembled WGS sequence"/>
</dbReference>
<dbReference type="NCBIfam" id="TIGR00810">
    <property type="entry name" value="secG"/>
    <property type="match status" value="1"/>
</dbReference>
<reference evidence="12" key="1">
    <citation type="submission" date="2022-01" db="EMBL/GenBank/DDBJ databases">
        <authorList>
            <person name="Wang Y."/>
        </authorList>
    </citation>
    <scope>NUCLEOTIDE SEQUENCE</scope>
    <source>
        <strain evidence="12">WB101</strain>
    </source>
</reference>
<protein>
    <recommendedName>
        <fullName evidence="10">Protein-export membrane protein SecG</fullName>
    </recommendedName>
</protein>
<comment type="similarity">
    <text evidence="2 10">Belongs to the SecG family.</text>
</comment>
<evidence type="ECO:0000256" key="7">
    <source>
        <dbReference type="ARBA" id="ARBA00022989"/>
    </source>
</evidence>
<dbReference type="InterPro" id="IPR004692">
    <property type="entry name" value="SecG"/>
</dbReference>
<feature type="compositionally biased region" description="Polar residues" evidence="11">
    <location>
        <begin position="83"/>
        <end position="92"/>
    </location>
</feature>
<evidence type="ECO:0000256" key="4">
    <source>
        <dbReference type="ARBA" id="ARBA00022475"/>
    </source>
</evidence>
<dbReference type="EMBL" id="JAKLWS010000001">
    <property type="protein sequence ID" value="MCG2587097.1"/>
    <property type="molecule type" value="Genomic_DNA"/>
</dbReference>
<feature type="region of interest" description="Disordered" evidence="11">
    <location>
        <begin position="83"/>
        <end position="131"/>
    </location>
</feature>
<reference evidence="12" key="2">
    <citation type="submission" date="2024-05" db="EMBL/GenBank/DDBJ databases">
        <title>Rhodohalobacter halophilus gen. nov., sp. nov., a moderately halophilic member of the family Balneolaceae.</title>
        <authorList>
            <person name="Xia J."/>
        </authorList>
    </citation>
    <scope>NUCLEOTIDE SEQUENCE</scope>
    <source>
        <strain evidence="12">WB101</strain>
    </source>
</reference>
<evidence type="ECO:0000256" key="11">
    <source>
        <dbReference type="SAM" id="MobiDB-lite"/>
    </source>
</evidence>
<dbReference type="Pfam" id="PF03840">
    <property type="entry name" value="SecG"/>
    <property type="match status" value="1"/>
</dbReference>
<evidence type="ECO:0000256" key="5">
    <source>
        <dbReference type="ARBA" id="ARBA00022692"/>
    </source>
</evidence>
<keyword evidence="9 10" id="KW-0472">Membrane</keyword>
<evidence type="ECO:0000313" key="12">
    <source>
        <dbReference type="EMBL" id="MCG2587097.1"/>
    </source>
</evidence>
<keyword evidence="3 10" id="KW-0813">Transport</keyword>
<evidence type="ECO:0000256" key="3">
    <source>
        <dbReference type="ARBA" id="ARBA00022448"/>
    </source>
</evidence>
<keyword evidence="13" id="KW-1185">Reference proteome</keyword>
<dbReference type="PRINTS" id="PR01651">
    <property type="entry name" value="SECGEXPORT"/>
</dbReference>
<evidence type="ECO:0000256" key="9">
    <source>
        <dbReference type="ARBA" id="ARBA00023136"/>
    </source>
</evidence>